<dbReference type="InParanoid" id="A0A2J7RH74"/>
<dbReference type="AlphaFoldDB" id="A0A2J7RH74"/>
<reference evidence="3 4" key="1">
    <citation type="submission" date="2017-12" db="EMBL/GenBank/DDBJ databases">
        <title>Hemimetabolous genomes reveal molecular basis of termite eusociality.</title>
        <authorList>
            <person name="Harrison M.C."/>
            <person name="Jongepier E."/>
            <person name="Robertson H.M."/>
            <person name="Arning N."/>
            <person name="Bitard-Feildel T."/>
            <person name="Chao H."/>
            <person name="Childers C.P."/>
            <person name="Dinh H."/>
            <person name="Doddapaneni H."/>
            <person name="Dugan S."/>
            <person name="Gowin J."/>
            <person name="Greiner C."/>
            <person name="Han Y."/>
            <person name="Hu H."/>
            <person name="Hughes D.S.T."/>
            <person name="Huylmans A.-K."/>
            <person name="Kemena C."/>
            <person name="Kremer L.P.M."/>
            <person name="Lee S.L."/>
            <person name="Lopez-Ezquerra A."/>
            <person name="Mallet L."/>
            <person name="Monroy-Kuhn J.M."/>
            <person name="Moser A."/>
            <person name="Murali S.C."/>
            <person name="Muzny D.M."/>
            <person name="Otani S."/>
            <person name="Piulachs M.-D."/>
            <person name="Poelchau M."/>
            <person name="Qu J."/>
            <person name="Schaub F."/>
            <person name="Wada-Katsumata A."/>
            <person name="Worley K.C."/>
            <person name="Xie Q."/>
            <person name="Ylla G."/>
            <person name="Poulsen M."/>
            <person name="Gibbs R.A."/>
            <person name="Schal C."/>
            <person name="Richards S."/>
            <person name="Belles X."/>
            <person name="Korb J."/>
            <person name="Bornberg-Bauer E."/>
        </authorList>
    </citation>
    <scope>NUCLEOTIDE SEQUENCE [LARGE SCALE GENOMIC DNA]</scope>
    <source>
        <tissue evidence="3">Whole body</tissue>
    </source>
</reference>
<organism evidence="3 4">
    <name type="scientific">Cryptotermes secundus</name>
    <dbReference type="NCBI Taxonomy" id="105785"/>
    <lineage>
        <taxon>Eukaryota</taxon>
        <taxon>Metazoa</taxon>
        <taxon>Ecdysozoa</taxon>
        <taxon>Arthropoda</taxon>
        <taxon>Hexapoda</taxon>
        <taxon>Insecta</taxon>
        <taxon>Pterygota</taxon>
        <taxon>Neoptera</taxon>
        <taxon>Polyneoptera</taxon>
        <taxon>Dictyoptera</taxon>
        <taxon>Blattodea</taxon>
        <taxon>Blattoidea</taxon>
        <taxon>Termitoidae</taxon>
        <taxon>Kalotermitidae</taxon>
        <taxon>Cryptotermitinae</taxon>
        <taxon>Cryptotermes</taxon>
    </lineage>
</organism>
<accession>A0A2J7RH74</accession>
<dbReference type="Pfam" id="PF00023">
    <property type="entry name" value="Ank"/>
    <property type="match status" value="1"/>
</dbReference>
<comment type="caution">
    <text evidence="3">The sequence shown here is derived from an EMBL/GenBank/DDBJ whole genome shotgun (WGS) entry which is preliminary data.</text>
</comment>
<keyword evidence="4" id="KW-1185">Reference proteome</keyword>
<gene>
    <name evidence="3" type="ORF">B7P43_G09762</name>
</gene>
<dbReference type="SUPFAM" id="SSF48403">
    <property type="entry name" value="Ankyrin repeat"/>
    <property type="match status" value="1"/>
</dbReference>
<dbReference type="InterPro" id="IPR002110">
    <property type="entry name" value="Ankyrin_rpt"/>
</dbReference>
<feature type="non-terminal residue" evidence="3">
    <location>
        <position position="354"/>
    </location>
</feature>
<dbReference type="Pfam" id="PF13637">
    <property type="entry name" value="Ank_4"/>
    <property type="match status" value="1"/>
</dbReference>
<evidence type="ECO:0000256" key="1">
    <source>
        <dbReference type="ARBA" id="ARBA00022737"/>
    </source>
</evidence>
<name>A0A2J7RH74_9NEOP</name>
<proteinExistence type="predicted"/>
<dbReference type="EMBL" id="NEVH01003747">
    <property type="protein sequence ID" value="PNF40157.1"/>
    <property type="molecule type" value="Genomic_DNA"/>
</dbReference>
<dbReference type="SMART" id="SM00248">
    <property type="entry name" value="ANK"/>
    <property type="match status" value="6"/>
</dbReference>
<dbReference type="OrthoDB" id="2157354at2759"/>
<dbReference type="Pfam" id="PF12796">
    <property type="entry name" value="Ank_2"/>
    <property type="match status" value="1"/>
</dbReference>
<dbReference type="Gene3D" id="1.25.40.20">
    <property type="entry name" value="Ankyrin repeat-containing domain"/>
    <property type="match status" value="2"/>
</dbReference>
<protein>
    <submittedName>
        <fullName evidence="3">Uncharacterized protein</fullName>
    </submittedName>
</protein>
<keyword evidence="1" id="KW-0677">Repeat</keyword>
<sequence length="354" mass="39452">MEEHTTSTDPATTPQDLQEQLLEALLARDLTTFCELLRNPKVKPVHKYGPPHWFTCLEIACQHDGCEEFVSALLQAGVKPNINTIVSEPIHYAASKGHDKTLKVLLCDKRTKVNAVDNFGRTALHLAAKNFGSGEDAERYERCIALLMSCSNIDVNHPNMKGCTAVYEAAYYGGQEAVLAMLRYGSHILDIDSSNGVGRSAREIIIESYPDLRSILPSPRTEHLHSDPNTQLLAAFQHRQLKIFCDILCQVNKYGNACLNPNFWYSKPYNSTCLEMACKETGCEEFVRALLSAGADPNTVNIITHKPLLHLIAEEGNYEAMKVLLEDRRVNLNIVDECGRTALHIAVEQNEGNE</sequence>
<dbReference type="PANTHER" id="PTHR24126">
    <property type="entry name" value="ANKYRIN REPEAT, PH AND SEC7 DOMAIN CONTAINING PROTEIN SECG-RELATED"/>
    <property type="match status" value="1"/>
</dbReference>
<dbReference type="InterPro" id="IPR036770">
    <property type="entry name" value="Ankyrin_rpt-contain_sf"/>
</dbReference>
<dbReference type="Proteomes" id="UP000235965">
    <property type="component" value="Unassembled WGS sequence"/>
</dbReference>
<evidence type="ECO:0000313" key="3">
    <source>
        <dbReference type="EMBL" id="PNF40157.1"/>
    </source>
</evidence>
<dbReference type="PANTHER" id="PTHR24126:SF14">
    <property type="entry name" value="ANK_REP_REGION DOMAIN-CONTAINING PROTEIN"/>
    <property type="match status" value="1"/>
</dbReference>
<evidence type="ECO:0000313" key="4">
    <source>
        <dbReference type="Proteomes" id="UP000235965"/>
    </source>
</evidence>
<keyword evidence="2" id="KW-0040">ANK repeat</keyword>
<dbReference type="STRING" id="105785.A0A2J7RH74"/>
<evidence type="ECO:0000256" key="2">
    <source>
        <dbReference type="ARBA" id="ARBA00023043"/>
    </source>
</evidence>